<evidence type="ECO:0000259" key="5">
    <source>
        <dbReference type="Pfam" id="PF26385"/>
    </source>
</evidence>
<feature type="domain" description="DUF6079" evidence="6">
    <location>
        <begin position="827"/>
        <end position="1021"/>
    </location>
</feature>
<dbReference type="Pfam" id="PF26388">
    <property type="entry name" value="DUF6079_6th"/>
    <property type="match status" value="1"/>
</dbReference>
<accession>A0A239KTH6</accession>
<evidence type="ECO:0000259" key="6">
    <source>
        <dbReference type="Pfam" id="PF26387"/>
    </source>
</evidence>
<proteinExistence type="predicted"/>
<dbReference type="OrthoDB" id="8780745at2"/>
<evidence type="ECO:0000259" key="7">
    <source>
        <dbReference type="Pfam" id="PF26388"/>
    </source>
</evidence>
<dbReference type="Pfam" id="PF26384">
    <property type="entry name" value="DUF6079_3rd"/>
    <property type="match status" value="1"/>
</dbReference>
<sequence>MRYSEIINFNPIESIIQLKDANDKDRAKGLVESYVMSDEMADKFDAGIINELQFDEVVDNKGVLIVGNYGTGKSHLMSVISSIVNSAENVDYLRNKKFAEHSKRVAGKFEVLRIEIGSVSNSLRNIIVSELENDLSQRGVNFSFPSADSITNNKAALMEMMSKFEEKYPEKGYLLVIDELLDYLRTRKEHDLMLDLGFLRELGEFIKNSRFRLICGIQEQLFDNPAFSFVSKSLNRVKDRFEQVIIRKEDTAYVVSERILGKTPEQKAKVREHLLPFCSLYSEMSERIDDYVLLFPIHPSYIEIFNRVYIAEKREVLKTISLTVKRLLDQEVPEEAPGVISFDSYWNFIKDNYARKAEAEIKEVMEKSAVLEDKIAKTFTKKAYQPMALQIINALSVHRLTTSGIDVRIGLTVENLKDDLCLFIQNMPEMESEFLISMIQTVLKDIITLVSGQFIEHNPDNNQYFLDLKKDIDYDAKIEQKADMMDDYEFNRYYYKLVHDALEWDVESCVPNFEIYEYTLNWDTHNVYREGYLFMGLPSERSTAQPPRDFYIFFIPPYGKTTYTDSKESDEVLFEFISDDLFYSDLRLYSAAQEMKTLAADQNTKNIYTKKADAFRKKMQKWLNDNRNTCFSVISKGSKKTLIEATAGKSRLSSDLKSAVDMASSMALSEAFEAKYPDFPKFKSKITRENKAGVLERVIKSFSGKTAKDVTDYLESFGLIKEDKIDVTNSKYAMYIAKQMAGLSPQSVINRSEIVEEVYDVSLDKKFKVNLEYFTPVFLALVYTGHITISLRDGTVLTASNMDITAKLGVMDVFEFKYISKPKQAAIDEIKRLFEIIGLPTGMAVNAKELQNGLDKVLDKTSEWASKALQAKRVLNDEFNLWGEPLLPQHFANEFESQISIVIDEFGNFKNKYNTVAKLNNMNLSMDKIEDIGKCIKAIHVINEYETLKSRCETLVNYISTFETLELPMQFFEEIDKAKDLFREQRDEIKNGRDAEEVSRNIFSKLNEIKNKYIDFYIEKHQKTRLNHKSAVRLASIKDSGKLVGLNRLKNIETVFSLGRLNAFERALNQLTICYELEITELQQSPICKHCKLKDLTQVTNVNDKMDDLENELDEIFNEWEQLLIQYIEDPIVLENKILLSKEQQAIIEDFLIEKKLPETIDVAFVGAFNLLFSELHKVTIKVEDITQELLKVGPSTVEDLKKKINDIIDARIKGMDISKLRVIMKQDEDSYTYKIAEEDTTDEY</sequence>
<evidence type="ECO:0000313" key="9">
    <source>
        <dbReference type="Proteomes" id="UP000198304"/>
    </source>
</evidence>
<dbReference type="AlphaFoldDB" id="A0A239KTH6"/>
<dbReference type="Pfam" id="PF26387">
    <property type="entry name" value="DUF6079_5th"/>
    <property type="match status" value="1"/>
</dbReference>
<gene>
    <name evidence="8" type="ORF">SAMN05446037_10547</name>
</gene>
<dbReference type="InterPro" id="IPR058573">
    <property type="entry name" value="DUF6079_5th"/>
</dbReference>
<evidence type="ECO:0000259" key="3">
    <source>
        <dbReference type="Pfam" id="PF26383"/>
    </source>
</evidence>
<dbReference type="InterPro" id="IPR045725">
    <property type="entry name" value="DUF6079_N"/>
</dbReference>
<dbReference type="Pfam" id="PF19557">
    <property type="entry name" value="DUF6079_1st"/>
    <property type="match status" value="1"/>
</dbReference>
<organism evidence="8 9">
    <name type="scientific">Anaerovirgula multivorans</name>
    <dbReference type="NCBI Taxonomy" id="312168"/>
    <lineage>
        <taxon>Bacteria</taxon>
        <taxon>Bacillati</taxon>
        <taxon>Bacillota</taxon>
        <taxon>Clostridia</taxon>
        <taxon>Peptostreptococcales</taxon>
        <taxon>Natronincolaceae</taxon>
        <taxon>Anaerovirgula</taxon>
    </lineage>
</organism>
<dbReference type="RefSeq" id="WP_089285463.1">
    <property type="nucleotide sequence ID" value="NZ_FZOJ01000054.1"/>
</dbReference>
<dbReference type="Gene3D" id="3.40.50.300">
    <property type="entry name" value="P-loop containing nucleotide triphosphate hydrolases"/>
    <property type="match status" value="1"/>
</dbReference>
<feature type="domain" description="DUF6079" evidence="2">
    <location>
        <begin position="19"/>
        <end position="248"/>
    </location>
</feature>
<dbReference type="Pfam" id="PF26385">
    <property type="entry name" value="DUF6079_4th"/>
    <property type="match status" value="1"/>
</dbReference>
<reference evidence="9" key="1">
    <citation type="submission" date="2017-06" db="EMBL/GenBank/DDBJ databases">
        <authorList>
            <person name="Varghese N."/>
            <person name="Submissions S."/>
        </authorList>
    </citation>
    <scope>NUCLEOTIDE SEQUENCE [LARGE SCALE GENOMIC DNA]</scope>
    <source>
        <strain evidence="9">SCA</strain>
    </source>
</reference>
<evidence type="ECO:0000256" key="1">
    <source>
        <dbReference type="SAM" id="Coils"/>
    </source>
</evidence>
<dbReference type="InterPro" id="IPR027417">
    <property type="entry name" value="P-loop_NTPase"/>
</dbReference>
<dbReference type="SUPFAM" id="SSF52540">
    <property type="entry name" value="P-loop containing nucleoside triphosphate hydrolases"/>
    <property type="match status" value="1"/>
</dbReference>
<feature type="domain" description="DUF6079" evidence="3">
    <location>
        <begin position="264"/>
        <end position="472"/>
    </location>
</feature>
<dbReference type="Proteomes" id="UP000198304">
    <property type="component" value="Unassembled WGS sequence"/>
</dbReference>
<dbReference type="InterPro" id="IPR058569">
    <property type="entry name" value="DUF6079_2nd"/>
</dbReference>
<evidence type="ECO:0000259" key="2">
    <source>
        <dbReference type="Pfam" id="PF19557"/>
    </source>
</evidence>
<feature type="domain" description="DUF6079" evidence="4">
    <location>
        <begin position="476"/>
        <end position="676"/>
    </location>
</feature>
<dbReference type="InterPro" id="IPR058572">
    <property type="entry name" value="DUF6079_4th"/>
</dbReference>
<feature type="coiled-coil region" evidence="1">
    <location>
        <begin position="1099"/>
        <end position="1126"/>
    </location>
</feature>
<dbReference type="EMBL" id="FZOJ01000054">
    <property type="protein sequence ID" value="SNT21667.1"/>
    <property type="molecule type" value="Genomic_DNA"/>
</dbReference>
<dbReference type="Pfam" id="PF26383">
    <property type="entry name" value="DUF6079_2nd"/>
    <property type="match status" value="1"/>
</dbReference>
<keyword evidence="1" id="KW-0175">Coiled coil</keyword>
<dbReference type="InterPro" id="IPR058574">
    <property type="entry name" value="DUF6079_6th"/>
</dbReference>
<feature type="domain" description="DUF6079" evidence="7">
    <location>
        <begin position="1033"/>
        <end position="1119"/>
    </location>
</feature>
<protein>
    <submittedName>
        <fullName evidence="8">Uncharacterized protein</fullName>
    </submittedName>
</protein>
<keyword evidence="9" id="KW-1185">Reference proteome</keyword>
<feature type="domain" description="DUF6079" evidence="5">
    <location>
        <begin position="693"/>
        <end position="821"/>
    </location>
</feature>
<name>A0A239KTH6_9FIRM</name>
<dbReference type="InterPro" id="IPR058571">
    <property type="entry name" value="DUF6079_3rd"/>
</dbReference>
<evidence type="ECO:0000259" key="4">
    <source>
        <dbReference type="Pfam" id="PF26384"/>
    </source>
</evidence>
<evidence type="ECO:0000313" key="8">
    <source>
        <dbReference type="EMBL" id="SNT21667.1"/>
    </source>
</evidence>